<accession>A0A3L8DIU6</accession>
<sequence>MENMENMTSARYTVQREVVQNRDSPDSYDWWQCSCRGDGVFRWVDTMASRDPASFTVAELKEKLRKRGLATAGAKAELITRLMSVDPAGEWTNEQDESEIQHENIEEGTVSGTDELETSAEEQRRS</sequence>
<dbReference type="EMBL" id="QOIP01000007">
    <property type="protein sequence ID" value="RLU20354.1"/>
    <property type="molecule type" value="Genomic_DNA"/>
</dbReference>
<dbReference type="Proteomes" id="UP000279307">
    <property type="component" value="Chromosome 7"/>
</dbReference>
<dbReference type="InterPro" id="IPR036361">
    <property type="entry name" value="SAP_dom_sf"/>
</dbReference>
<reference evidence="3" key="2">
    <citation type="submission" date="2018-07" db="EMBL/GenBank/DDBJ databases">
        <authorList>
            <person name="Mckenzie S.K."/>
            <person name="Kronauer D.J.C."/>
        </authorList>
    </citation>
    <scope>NUCLEOTIDE SEQUENCE</scope>
    <source>
        <strain evidence="3">Clonal line C1</strain>
    </source>
</reference>
<name>A0A3L8DIU6_OOCBI</name>
<feature type="region of interest" description="Disordered" evidence="1">
    <location>
        <begin position="87"/>
        <end position="126"/>
    </location>
</feature>
<protein>
    <recommendedName>
        <fullName evidence="2">SAP domain-containing protein</fullName>
    </recommendedName>
</protein>
<dbReference type="Pfam" id="PF02037">
    <property type="entry name" value="SAP"/>
    <property type="match status" value="1"/>
</dbReference>
<proteinExistence type="predicted"/>
<dbReference type="Gene3D" id="1.10.720.30">
    <property type="entry name" value="SAP domain"/>
    <property type="match status" value="1"/>
</dbReference>
<dbReference type="SUPFAM" id="SSF68906">
    <property type="entry name" value="SAP domain"/>
    <property type="match status" value="1"/>
</dbReference>
<comment type="caution">
    <text evidence="3">The sequence shown here is derived from an EMBL/GenBank/DDBJ whole genome shotgun (WGS) entry which is preliminary data.</text>
</comment>
<evidence type="ECO:0000256" key="1">
    <source>
        <dbReference type="SAM" id="MobiDB-lite"/>
    </source>
</evidence>
<reference evidence="3" key="1">
    <citation type="journal article" date="2018" name="Genome Res.">
        <title>The genomic architecture and molecular evolution of ant odorant receptors.</title>
        <authorList>
            <person name="McKenzie S.K."/>
            <person name="Kronauer D.J.C."/>
        </authorList>
    </citation>
    <scope>NUCLEOTIDE SEQUENCE [LARGE SCALE GENOMIC DNA]</scope>
    <source>
        <strain evidence="3">Clonal line C1</strain>
    </source>
</reference>
<gene>
    <name evidence="3" type="ORF">DMN91_006962</name>
</gene>
<dbReference type="PROSITE" id="PS50800">
    <property type="entry name" value="SAP"/>
    <property type="match status" value="1"/>
</dbReference>
<dbReference type="SMART" id="SM00513">
    <property type="entry name" value="SAP"/>
    <property type="match status" value="1"/>
</dbReference>
<dbReference type="InterPro" id="IPR003034">
    <property type="entry name" value="SAP_dom"/>
</dbReference>
<feature type="domain" description="SAP" evidence="2">
    <location>
        <begin position="52"/>
        <end position="86"/>
    </location>
</feature>
<evidence type="ECO:0000259" key="2">
    <source>
        <dbReference type="PROSITE" id="PS50800"/>
    </source>
</evidence>
<organism evidence="3">
    <name type="scientific">Ooceraea biroi</name>
    <name type="common">Clonal raider ant</name>
    <name type="synonym">Cerapachys biroi</name>
    <dbReference type="NCBI Taxonomy" id="2015173"/>
    <lineage>
        <taxon>Eukaryota</taxon>
        <taxon>Metazoa</taxon>
        <taxon>Ecdysozoa</taxon>
        <taxon>Arthropoda</taxon>
        <taxon>Hexapoda</taxon>
        <taxon>Insecta</taxon>
        <taxon>Pterygota</taxon>
        <taxon>Neoptera</taxon>
        <taxon>Endopterygota</taxon>
        <taxon>Hymenoptera</taxon>
        <taxon>Apocrita</taxon>
        <taxon>Aculeata</taxon>
        <taxon>Formicoidea</taxon>
        <taxon>Formicidae</taxon>
        <taxon>Dorylinae</taxon>
        <taxon>Ooceraea</taxon>
    </lineage>
</organism>
<dbReference type="AlphaFoldDB" id="A0A3L8DIU6"/>
<evidence type="ECO:0000313" key="3">
    <source>
        <dbReference type="EMBL" id="RLU20354.1"/>
    </source>
</evidence>